<evidence type="ECO:0000313" key="2">
    <source>
        <dbReference type="EMBL" id="CAG6487237.1"/>
    </source>
</evidence>
<reference evidence="2" key="1">
    <citation type="submission" date="2021-05" db="EMBL/GenBank/DDBJ databases">
        <authorList>
            <person name="Alioto T."/>
            <person name="Alioto T."/>
            <person name="Gomez Garrido J."/>
        </authorList>
    </citation>
    <scope>NUCLEOTIDE SEQUENCE</scope>
</reference>
<evidence type="ECO:0000256" key="1">
    <source>
        <dbReference type="SAM" id="MobiDB-lite"/>
    </source>
</evidence>
<feature type="region of interest" description="Disordered" evidence="1">
    <location>
        <begin position="71"/>
        <end position="101"/>
    </location>
</feature>
<accession>A0A8D8C9T0</accession>
<organism evidence="2">
    <name type="scientific">Culex pipiens</name>
    <name type="common">House mosquito</name>
    <dbReference type="NCBI Taxonomy" id="7175"/>
    <lineage>
        <taxon>Eukaryota</taxon>
        <taxon>Metazoa</taxon>
        <taxon>Ecdysozoa</taxon>
        <taxon>Arthropoda</taxon>
        <taxon>Hexapoda</taxon>
        <taxon>Insecta</taxon>
        <taxon>Pterygota</taxon>
        <taxon>Neoptera</taxon>
        <taxon>Endopterygota</taxon>
        <taxon>Diptera</taxon>
        <taxon>Nematocera</taxon>
        <taxon>Culicoidea</taxon>
        <taxon>Culicidae</taxon>
        <taxon>Culicinae</taxon>
        <taxon>Culicini</taxon>
        <taxon>Culex</taxon>
        <taxon>Culex</taxon>
    </lineage>
</organism>
<name>A0A8D8C9T0_CULPI</name>
<proteinExistence type="predicted"/>
<protein>
    <submittedName>
        <fullName evidence="2">(northern house mosquito) hypothetical protein</fullName>
    </submittedName>
</protein>
<dbReference type="EMBL" id="HBUE01106415">
    <property type="protein sequence ID" value="CAG6487237.1"/>
    <property type="molecule type" value="Transcribed_RNA"/>
</dbReference>
<feature type="compositionally biased region" description="Polar residues" evidence="1">
    <location>
        <begin position="71"/>
        <end position="82"/>
    </location>
</feature>
<feature type="compositionally biased region" description="Polar residues" evidence="1">
    <location>
        <begin position="1"/>
        <end position="16"/>
    </location>
</feature>
<feature type="region of interest" description="Disordered" evidence="1">
    <location>
        <begin position="1"/>
        <end position="30"/>
    </location>
</feature>
<sequence>MINDANRTAQQRSSGALQKDRRGRHGEGNVFSSVPEILEKVQTQKCALPCGFAGFVGSLLWSRRSNIQRIGTTSRSGQNQRTAGIAGKTTRTLHLFDREQH</sequence>
<dbReference type="AlphaFoldDB" id="A0A8D8C9T0"/>